<feature type="compositionally biased region" description="Acidic residues" evidence="1">
    <location>
        <begin position="137"/>
        <end position="146"/>
    </location>
</feature>
<protein>
    <submittedName>
        <fullName evidence="4">Uncharacterized protein</fullName>
    </submittedName>
</protein>
<dbReference type="PANTHER" id="PTHR31569:SF4">
    <property type="entry name" value="SWIM-TYPE DOMAIN-CONTAINING PROTEIN"/>
    <property type="match status" value="1"/>
</dbReference>
<feature type="region of interest" description="Disordered" evidence="1">
    <location>
        <begin position="1"/>
        <end position="168"/>
    </location>
</feature>
<reference evidence="4 5" key="1">
    <citation type="submission" date="2018-08" db="EMBL/GenBank/DDBJ databases">
        <title>Genomic investigation of the strawberry pathogen Phytophthora fragariae indicates pathogenicity is determined by transcriptional variation in three key races.</title>
        <authorList>
            <person name="Adams T.M."/>
            <person name="Armitage A.D."/>
            <person name="Sobczyk M.K."/>
            <person name="Bates H.J."/>
            <person name="Dunwell J.M."/>
            <person name="Nellist C.F."/>
            <person name="Harrison R.J."/>
        </authorList>
    </citation>
    <scope>NUCLEOTIDE SEQUENCE [LARGE SCALE GENOMIC DNA]</scope>
    <source>
        <strain evidence="4 5">SCRP333</strain>
    </source>
</reference>
<keyword evidence="5" id="KW-1185">Reference proteome</keyword>
<feature type="compositionally biased region" description="Basic and acidic residues" evidence="1">
    <location>
        <begin position="101"/>
        <end position="117"/>
    </location>
</feature>
<evidence type="ECO:0000256" key="1">
    <source>
        <dbReference type="SAM" id="MobiDB-lite"/>
    </source>
</evidence>
<sequence length="656" mass="74782">MTRQCDRTEAKRPHSSRDRGALEAIHAEEVARARLDEQETRLARDDRTQLTRKTAAMLRATHEKTVDGLSSKRRRRHHDEERALRETFGIDADSDDSTGSNDKRSFSGDDSDYEKNPEPSSDSDGDAEEPTQAACDSVDDSGEDSSNESKPTEAPNLHQTPSRTRSARRTGPVWFYGIKTTFASWEEFDRCFDEFQKDSFQQFSKRTSTSVATRNKQIIRTKEGTRLAGKKSRKEVKFVPDEWVTYSKTFLCTHGQPYEPRGTGNRSHNKVHDAKCGARVNLESGRGGPSTENDVVVLHKAVRTRTGYCRKKAILRDFHNMVQRHKIKEQDDLIDAQRAFAVLEEFCGQNSSNSAEVVLDSDSNIARIVTFQTARMKRLFKAFPEVVMVDSTHNTNANRYKLFSFVVHDIFGKGQYVHHALVDSEYKNNLRRVMEIFKENNPEWTNIQVAMSDKAVHEKDVLREMHPQARQLLCQWHVITWLRKQAARLAKPVKKEVKALMRLLVYAESSQEYEEAKGAMLHKLGGDTTHELYQTFLKNWDNSQEEWLLSTLVTLQEYAEEQYLSEYHRVGSRPARASDDPELSRLGLQLSPFAFDLVSKLHALATGREADYGVELHEDGKAMVTSPRSGNVHVVNTSTSMCGCIFTQTFLFLAAM</sequence>
<proteinExistence type="predicted"/>
<dbReference type="Proteomes" id="UP000434957">
    <property type="component" value="Unassembled WGS sequence"/>
</dbReference>
<evidence type="ECO:0000259" key="2">
    <source>
        <dbReference type="Pfam" id="PF21056"/>
    </source>
</evidence>
<comment type="caution">
    <text evidence="4">The sequence shown here is derived from an EMBL/GenBank/DDBJ whole genome shotgun (WGS) entry which is preliminary data.</text>
</comment>
<dbReference type="InterPro" id="IPR048324">
    <property type="entry name" value="ZSWIM1-3_RNaseH-like"/>
</dbReference>
<dbReference type="InterPro" id="IPR052579">
    <property type="entry name" value="Zinc_finger_SWIM"/>
</dbReference>
<organism evidence="4 5">
    <name type="scientific">Phytophthora rubi</name>
    <dbReference type="NCBI Taxonomy" id="129364"/>
    <lineage>
        <taxon>Eukaryota</taxon>
        <taxon>Sar</taxon>
        <taxon>Stramenopiles</taxon>
        <taxon>Oomycota</taxon>
        <taxon>Peronosporomycetes</taxon>
        <taxon>Peronosporales</taxon>
        <taxon>Peronosporaceae</taxon>
        <taxon>Phytophthora</taxon>
    </lineage>
</organism>
<feature type="domain" description="ZSWIM3 N-terminal" evidence="3">
    <location>
        <begin position="179"/>
        <end position="283"/>
    </location>
</feature>
<dbReference type="Pfam" id="PF21056">
    <property type="entry name" value="ZSWIM1-3_RNaseH-like"/>
    <property type="match status" value="1"/>
</dbReference>
<evidence type="ECO:0000259" key="3">
    <source>
        <dbReference type="Pfam" id="PF21599"/>
    </source>
</evidence>
<feature type="domain" description="ZSWIM1/3 RNaseH-like" evidence="2">
    <location>
        <begin position="344"/>
        <end position="472"/>
    </location>
</feature>
<dbReference type="AlphaFoldDB" id="A0A6A4FXN0"/>
<dbReference type="PANTHER" id="PTHR31569">
    <property type="entry name" value="SWIM-TYPE DOMAIN-CONTAINING PROTEIN"/>
    <property type="match status" value="1"/>
</dbReference>
<evidence type="ECO:0000313" key="4">
    <source>
        <dbReference type="EMBL" id="KAE9352965.1"/>
    </source>
</evidence>
<dbReference type="EMBL" id="QXFT01000152">
    <property type="protein sequence ID" value="KAE9352965.1"/>
    <property type="molecule type" value="Genomic_DNA"/>
</dbReference>
<evidence type="ECO:0000313" key="5">
    <source>
        <dbReference type="Proteomes" id="UP000434957"/>
    </source>
</evidence>
<dbReference type="Pfam" id="PF21599">
    <property type="entry name" value="ZSWIM3_N"/>
    <property type="match status" value="1"/>
</dbReference>
<dbReference type="InterPro" id="IPR048325">
    <property type="entry name" value="ZSWIM3_N"/>
</dbReference>
<accession>A0A6A4FXN0</accession>
<gene>
    <name evidence="4" type="ORF">PR003_g4115</name>
</gene>
<name>A0A6A4FXN0_9STRA</name>
<feature type="compositionally biased region" description="Basic and acidic residues" evidence="1">
    <location>
        <begin position="1"/>
        <end position="49"/>
    </location>
</feature>